<dbReference type="SUPFAM" id="SSF52540">
    <property type="entry name" value="P-loop containing nucleoside triphosphate hydrolases"/>
    <property type="match status" value="1"/>
</dbReference>
<dbReference type="Pfam" id="PF08423">
    <property type="entry name" value="Rad51"/>
    <property type="match status" value="1"/>
</dbReference>
<evidence type="ECO:0000259" key="7">
    <source>
        <dbReference type="PROSITE" id="PS50162"/>
    </source>
</evidence>
<dbReference type="InterPro" id="IPR016467">
    <property type="entry name" value="DNA_recomb/repair_RecA-like"/>
</dbReference>
<feature type="domain" description="RecA family profile 1" evidence="7">
    <location>
        <begin position="7"/>
        <end position="194"/>
    </location>
</feature>
<dbReference type="GO" id="GO:0000400">
    <property type="term" value="F:four-way junction DNA binding"/>
    <property type="evidence" value="ECO:0007669"/>
    <property type="project" value="TreeGrafter"/>
</dbReference>
<sequence>MLGHAGHTRLLKTGCPHLDAFLGGGIDTNGITEIAGEAGAGKTQLALQLTLQAQLPPAEGGLGGAAVYLYGGTANVEPALRRLHQLADAFAKRHWRVQADCELLKNNVYVLQIEDPDDLWRTVSERVPALLGQHSVRLLVIDSIGGVYRGQDEESALSARTMHGQRAQQLLRLAAKLKELAHKFDIATVVLNQVVDKPSDGQNRRTAAPWELGACGTPDGSMRVPALGLAWSSCVNTRLVLTRRAASALMPESAAVAPYDSMWRRHLHVAFSPRLPMGAEAPFWVREEGVVGAVAA</sequence>
<dbReference type="GO" id="GO:0005657">
    <property type="term" value="C:replication fork"/>
    <property type="evidence" value="ECO:0007669"/>
    <property type="project" value="TreeGrafter"/>
</dbReference>
<dbReference type="PANTHER" id="PTHR46487">
    <property type="entry name" value="DNA REPAIR PROTEIN XRCC3"/>
    <property type="match status" value="1"/>
</dbReference>
<name>A0A0M0LPY7_9EUKA</name>
<keyword evidence="2" id="KW-0547">Nucleotide-binding</keyword>
<evidence type="ECO:0000313" key="8">
    <source>
        <dbReference type="EMBL" id="KOO52803.1"/>
    </source>
</evidence>
<dbReference type="PANTHER" id="PTHR46487:SF1">
    <property type="entry name" value="DNA REPAIR PROTEIN XRCC3"/>
    <property type="match status" value="1"/>
</dbReference>
<organism evidence="8 9">
    <name type="scientific">Chrysochromulina tobinii</name>
    <dbReference type="NCBI Taxonomy" id="1460289"/>
    <lineage>
        <taxon>Eukaryota</taxon>
        <taxon>Haptista</taxon>
        <taxon>Haptophyta</taxon>
        <taxon>Prymnesiophyceae</taxon>
        <taxon>Prymnesiales</taxon>
        <taxon>Chrysochromulinaceae</taxon>
        <taxon>Chrysochromulina</taxon>
    </lineage>
</organism>
<dbReference type="OrthoDB" id="1861185at2759"/>
<dbReference type="InterPro" id="IPR013632">
    <property type="entry name" value="Rad51_C"/>
</dbReference>
<dbReference type="GO" id="GO:0071140">
    <property type="term" value="P:resolution of mitotic recombination intermediates"/>
    <property type="evidence" value="ECO:0007669"/>
    <property type="project" value="TreeGrafter"/>
</dbReference>
<evidence type="ECO:0000256" key="5">
    <source>
        <dbReference type="ARBA" id="ARBA00023204"/>
    </source>
</evidence>
<accession>A0A0M0LPY7</accession>
<protein>
    <submittedName>
        <fullName evidence="8">DNA repair protein xrcc3</fullName>
    </submittedName>
</protein>
<keyword evidence="9" id="KW-1185">Reference proteome</keyword>
<comment type="subcellular location">
    <subcellularLocation>
        <location evidence="1">Nucleus</location>
    </subcellularLocation>
</comment>
<gene>
    <name evidence="8" type="ORF">Ctob_010954</name>
</gene>
<dbReference type="Gene3D" id="3.40.50.300">
    <property type="entry name" value="P-loop containing nucleotide triphosphate hydrolases"/>
    <property type="match status" value="1"/>
</dbReference>
<keyword evidence="5" id="KW-0234">DNA repair</keyword>
<dbReference type="PROSITE" id="PS50162">
    <property type="entry name" value="RECA_2"/>
    <property type="match status" value="1"/>
</dbReference>
<dbReference type="PIRSF" id="PIRSF005856">
    <property type="entry name" value="Rad51"/>
    <property type="match status" value="1"/>
</dbReference>
<evidence type="ECO:0000256" key="6">
    <source>
        <dbReference type="ARBA" id="ARBA00023242"/>
    </source>
</evidence>
<proteinExistence type="predicted"/>
<dbReference type="InterPro" id="IPR027417">
    <property type="entry name" value="P-loop_NTPase"/>
</dbReference>
<evidence type="ECO:0000256" key="2">
    <source>
        <dbReference type="ARBA" id="ARBA00022741"/>
    </source>
</evidence>
<dbReference type="EMBL" id="JWZX01000496">
    <property type="protein sequence ID" value="KOO52803.1"/>
    <property type="molecule type" value="Genomic_DNA"/>
</dbReference>
<dbReference type="GO" id="GO:0005524">
    <property type="term" value="F:ATP binding"/>
    <property type="evidence" value="ECO:0007669"/>
    <property type="project" value="UniProtKB-KW"/>
</dbReference>
<dbReference type="GO" id="GO:0000722">
    <property type="term" value="P:telomere maintenance via recombination"/>
    <property type="evidence" value="ECO:0007669"/>
    <property type="project" value="TreeGrafter"/>
</dbReference>
<dbReference type="AlphaFoldDB" id="A0A0M0LPY7"/>
<dbReference type="GO" id="GO:0140664">
    <property type="term" value="F:ATP-dependent DNA damage sensor activity"/>
    <property type="evidence" value="ECO:0007669"/>
    <property type="project" value="InterPro"/>
</dbReference>
<dbReference type="InterPro" id="IPR047348">
    <property type="entry name" value="XRCC3-like_C"/>
</dbReference>
<reference evidence="9" key="1">
    <citation type="journal article" date="2015" name="PLoS Genet.">
        <title>Genome Sequence and Transcriptome Analyses of Chrysochromulina tobin: Metabolic Tools for Enhanced Algal Fitness in the Prominent Order Prymnesiales (Haptophyceae).</title>
        <authorList>
            <person name="Hovde B.T."/>
            <person name="Deodato C.R."/>
            <person name="Hunsperger H.M."/>
            <person name="Ryken S.A."/>
            <person name="Yost W."/>
            <person name="Jha R.K."/>
            <person name="Patterson J."/>
            <person name="Monnat R.J. Jr."/>
            <person name="Barlow S.B."/>
            <person name="Starkenburg S.R."/>
            <person name="Cattolico R.A."/>
        </authorList>
    </citation>
    <scope>NUCLEOTIDE SEQUENCE</scope>
    <source>
        <strain evidence="9">CCMP291</strain>
    </source>
</reference>
<evidence type="ECO:0000313" key="9">
    <source>
        <dbReference type="Proteomes" id="UP000037460"/>
    </source>
</evidence>
<dbReference type="GO" id="GO:0090656">
    <property type="term" value="P:t-circle formation"/>
    <property type="evidence" value="ECO:0007669"/>
    <property type="project" value="TreeGrafter"/>
</dbReference>
<evidence type="ECO:0000256" key="1">
    <source>
        <dbReference type="ARBA" id="ARBA00004123"/>
    </source>
</evidence>
<dbReference type="GO" id="GO:0033065">
    <property type="term" value="C:Rad51C-XRCC3 complex"/>
    <property type="evidence" value="ECO:0007669"/>
    <property type="project" value="TreeGrafter"/>
</dbReference>
<dbReference type="InterPro" id="IPR020588">
    <property type="entry name" value="RecA_ATP-bd"/>
</dbReference>
<keyword evidence="3" id="KW-0227">DNA damage</keyword>
<evidence type="ECO:0000256" key="4">
    <source>
        <dbReference type="ARBA" id="ARBA00022840"/>
    </source>
</evidence>
<comment type="caution">
    <text evidence="8">The sequence shown here is derived from an EMBL/GenBank/DDBJ whole genome shotgun (WGS) entry which is preliminary data.</text>
</comment>
<dbReference type="CDD" id="cd19491">
    <property type="entry name" value="XRCC3"/>
    <property type="match status" value="1"/>
</dbReference>
<keyword evidence="6" id="KW-0539">Nucleus</keyword>
<dbReference type="Proteomes" id="UP000037460">
    <property type="component" value="Unassembled WGS sequence"/>
</dbReference>
<evidence type="ECO:0000256" key="3">
    <source>
        <dbReference type="ARBA" id="ARBA00022763"/>
    </source>
</evidence>
<keyword evidence="4" id="KW-0067">ATP-binding</keyword>
<dbReference type="GO" id="GO:0045003">
    <property type="term" value="P:double-strand break repair via synthesis-dependent strand annealing"/>
    <property type="evidence" value="ECO:0007669"/>
    <property type="project" value="TreeGrafter"/>
</dbReference>